<dbReference type="InterPro" id="IPR036390">
    <property type="entry name" value="WH_DNA-bd_sf"/>
</dbReference>
<dbReference type="PANTHER" id="PTHR38600:SF1">
    <property type="entry name" value="TRANSCRIPTIONAL REGULATORY PROTEIN"/>
    <property type="match status" value="1"/>
</dbReference>
<dbReference type="CDD" id="cd00090">
    <property type="entry name" value="HTH_ARSR"/>
    <property type="match status" value="1"/>
</dbReference>
<dbReference type="EMBL" id="JBHRTS010000001">
    <property type="protein sequence ID" value="MFC3192622.1"/>
    <property type="molecule type" value="Genomic_DNA"/>
</dbReference>
<comment type="caution">
    <text evidence="2">The sequence shown here is derived from an EMBL/GenBank/DDBJ whole genome shotgun (WGS) entry which is preliminary data.</text>
</comment>
<dbReference type="SMART" id="SM00418">
    <property type="entry name" value="HTH_ARSR"/>
    <property type="match status" value="1"/>
</dbReference>
<dbReference type="PROSITE" id="PS50987">
    <property type="entry name" value="HTH_ARSR_2"/>
    <property type="match status" value="1"/>
</dbReference>
<dbReference type="Gene3D" id="1.10.10.10">
    <property type="entry name" value="Winged helix-like DNA-binding domain superfamily/Winged helix DNA-binding domain"/>
    <property type="match status" value="1"/>
</dbReference>
<organism evidence="2 3">
    <name type="scientific">Marinicella sediminis</name>
    <dbReference type="NCBI Taxonomy" id="1792834"/>
    <lineage>
        <taxon>Bacteria</taxon>
        <taxon>Pseudomonadati</taxon>
        <taxon>Pseudomonadota</taxon>
        <taxon>Gammaproteobacteria</taxon>
        <taxon>Lysobacterales</taxon>
        <taxon>Marinicellaceae</taxon>
        <taxon>Marinicella</taxon>
    </lineage>
</organism>
<accession>A0ABV7J6A4</accession>
<sequence length="110" mass="12129">MQAQVFKAMGDPARLTLLSRLASGEGHTIGSLSENLGMSRQGARKQLQVLVAAELIELHKVGRETEVTINIGQLQQARAFIRELERQWDQRLSALKAFVEQTDPSSEADG</sequence>
<dbReference type="InterPro" id="IPR011991">
    <property type="entry name" value="ArsR-like_HTH"/>
</dbReference>
<dbReference type="InterPro" id="IPR001845">
    <property type="entry name" value="HTH_ArsR_DNA-bd_dom"/>
</dbReference>
<dbReference type="SUPFAM" id="SSF46785">
    <property type="entry name" value="Winged helix' DNA-binding domain"/>
    <property type="match status" value="1"/>
</dbReference>
<dbReference type="Pfam" id="PF12840">
    <property type="entry name" value="HTH_20"/>
    <property type="match status" value="1"/>
</dbReference>
<reference evidence="3" key="1">
    <citation type="journal article" date="2019" name="Int. J. Syst. Evol. Microbiol.">
        <title>The Global Catalogue of Microorganisms (GCM) 10K type strain sequencing project: providing services to taxonomists for standard genome sequencing and annotation.</title>
        <authorList>
            <consortium name="The Broad Institute Genomics Platform"/>
            <consortium name="The Broad Institute Genome Sequencing Center for Infectious Disease"/>
            <person name="Wu L."/>
            <person name="Ma J."/>
        </authorList>
    </citation>
    <scope>NUCLEOTIDE SEQUENCE [LARGE SCALE GENOMIC DNA]</scope>
    <source>
        <strain evidence="3">KCTC 42953</strain>
    </source>
</reference>
<evidence type="ECO:0000259" key="1">
    <source>
        <dbReference type="PROSITE" id="PS50987"/>
    </source>
</evidence>
<feature type="domain" description="HTH arsR-type" evidence="1">
    <location>
        <begin position="1"/>
        <end position="89"/>
    </location>
</feature>
<keyword evidence="3" id="KW-1185">Reference proteome</keyword>
<proteinExistence type="predicted"/>
<name>A0ABV7J6A4_9GAMM</name>
<dbReference type="Proteomes" id="UP001595533">
    <property type="component" value="Unassembled WGS sequence"/>
</dbReference>
<evidence type="ECO:0000313" key="2">
    <source>
        <dbReference type="EMBL" id="MFC3192622.1"/>
    </source>
</evidence>
<evidence type="ECO:0000313" key="3">
    <source>
        <dbReference type="Proteomes" id="UP001595533"/>
    </source>
</evidence>
<dbReference type="RefSeq" id="WP_198538335.1">
    <property type="nucleotide sequence ID" value="NZ_JBHRTS010000001.1"/>
</dbReference>
<gene>
    <name evidence="2" type="ORF">ACFODZ_00080</name>
</gene>
<protein>
    <submittedName>
        <fullName evidence="2">ArsR/SmtB family transcription factor</fullName>
    </submittedName>
</protein>
<dbReference type="PANTHER" id="PTHR38600">
    <property type="entry name" value="TRANSCRIPTIONAL REGULATORY PROTEIN"/>
    <property type="match status" value="1"/>
</dbReference>
<dbReference type="InterPro" id="IPR036388">
    <property type="entry name" value="WH-like_DNA-bd_sf"/>
</dbReference>